<dbReference type="InterPro" id="IPR005119">
    <property type="entry name" value="LysR_subst-bd"/>
</dbReference>
<dbReference type="InterPro" id="IPR058163">
    <property type="entry name" value="LysR-type_TF_proteobact-type"/>
</dbReference>
<comment type="similarity">
    <text evidence="1">Belongs to the LysR transcriptional regulatory family.</text>
</comment>
<evidence type="ECO:0000256" key="2">
    <source>
        <dbReference type="ARBA" id="ARBA00023015"/>
    </source>
</evidence>
<proteinExistence type="inferred from homology"/>
<dbReference type="Pfam" id="PF00126">
    <property type="entry name" value="HTH_1"/>
    <property type="match status" value="1"/>
</dbReference>
<evidence type="ECO:0000256" key="4">
    <source>
        <dbReference type="ARBA" id="ARBA00023163"/>
    </source>
</evidence>
<dbReference type="PANTHER" id="PTHR30537">
    <property type="entry name" value="HTH-TYPE TRANSCRIPTIONAL REGULATOR"/>
    <property type="match status" value="1"/>
</dbReference>
<name>A0A839T9Z2_AZOMA</name>
<organism evidence="6 7">
    <name type="scientific">Azomonas macrocytogenes</name>
    <name type="common">Azotobacter macrocytogenes</name>
    <dbReference type="NCBI Taxonomy" id="69962"/>
    <lineage>
        <taxon>Bacteria</taxon>
        <taxon>Pseudomonadati</taxon>
        <taxon>Pseudomonadota</taxon>
        <taxon>Gammaproteobacteria</taxon>
        <taxon>Pseudomonadales</taxon>
        <taxon>Pseudomonadaceae</taxon>
        <taxon>Azomonas</taxon>
    </lineage>
</organism>
<feature type="domain" description="HTH lysR-type" evidence="5">
    <location>
        <begin position="1"/>
        <end position="59"/>
    </location>
</feature>
<evidence type="ECO:0000256" key="1">
    <source>
        <dbReference type="ARBA" id="ARBA00009437"/>
    </source>
</evidence>
<keyword evidence="7" id="KW-1185">Reference proteome</keyword>
<dbReference type="GO" id="GO:0003677">
    <property type="term" value="F:DNA binding"/>
    <property type="evidence" value="ECO:0007669"/>
    <property type="project" value="UniProtKB-KW"/>
</dbReference>
<dbReference type="PRINTS" id="PR00039">
    <property type="entry name" value="HTHLYSR"/>
</dbReference>
<dbReference type="Pfam" id="PF03466">
    <property type="entry name" value="LysR_substrate"/>
    <property type="match status" value="1"/>
</dbReference>
<dbReference type="EMBL" id="JACHXI010000031">
    <property type="protein sequence ID" value="MBB3105276.1"/>
    <property type="molecule type" value="Genomic_DNA"/>
</dbReference>
<dbReference type="Gene3D" id="1.10.10.10">
    <property type="entry name" value="Winged helix-like DNA-binding domain superfamily/Winged helix DNA-binding domain"/>
    <property type="match status" value="1"/>
</dbReference>
<protein>
    <submittedName>
        <fullName evidence="6">DNA-binding transcriptional LysR family regulator</fullName>
    </submittedName>
</protein>
<dbReference type="PROSITE" id="PS50931">
    <property type="entry name" value="HTH_LYSR"/>
    <property type="match status" value="1"/>
</dbReference>
<evidence type="ECO:0000313" key="6">
    <source>
        <dbReference type="EMBL" id="MBB3105276.1"/>
    </source>
</evidence>
<sequence length="314" mass="33799">MNRLSAMEAFVRVIETGSFSGAARQLHVGQPAISKSIAQLEERLGVRLLLRSTHGLSPTEAGQNFYEHAKRSIEEADEADLAARGAGATLSGRLRVCAAVTFARLHIVPHLGAFLAEHPALDVEMVLDDRNVDLIEAGIDVALRMGDLADSGLTARKIVQGRRLVLGTPAYFEAAGEPLTPPDLTSHQAVVYDQRGGGAVWTFQQGTAEMAVTVHGRLRISAAEGIREAVLVGLGLTISSEWMFAPELRAGTVKAVLEDWTLPPIDLWAVFPTGRQASAKARAFVTFVESRLLGSPDISPTQERQAGRVEARPR</sequence>
<dbReference type="PANTHER" id="PTHR30537:SF80">
    <property type="entry name" value="TRANSCRIPTIONAL REGULATOR"/>
    <property type="match status" value="1"/>
</dbReference>
<accession>A0A839T9Z2</accession>
<dbReference type="FunFam" id="1.10.10.10:FF:000001">
    <property type="entry name" value="LysR family transcriptional regulator"/>
    <property type="match status" value="1"/>
</dbReference>
<dbReference type="SUPFAM" id="SSF46785">
    <property type="entry name" value="Winged helix' DNA-binding domain"/>
    <property type="match status" value="1"/>
</dbReference>
<gene>
    <name evidence="6" type="ORF">FHR87_003712</name>
</gene>
<dbReference type="InterPro" id="IPR036390">
    <property type="entry name" value="WH_DNA-bd_sf"/>
</dbReference>
<dbReference type="Gene3D" id="3.40.190.290">
    <property type="match status" value="1"/>
</dbReference>
<dbReference type="InterPro" id="IPR000847">
    <property type="entry name" value="LysR_HTH_N"/>
</dbReference>
<keyword evidence="3 6" id="KW-0238">DNA-binding</keyword>
<comment type="caution">
    <text evidence="6">The sequence shown here is derived from an EMBL/GenBank/DDBJ whole genome shotgun (WGS) entry which is preliminary data.</text>
</comment>
<dbReference type="InterPro" id="IPR036388">
    <property type="entry name" value="WH-like_DNA-bd_sf"/>
</dbReference>
<dbReference type="GO" id="GO:0003700">
    <property type="term" value="F:DNA-binding transcription factor activity"/>
    <property type="evidence" value="ECO:0007669"/>
    <property type="project" value="InterPro"/>
</dbReference>
<dbReference type="Proteomes" id="UP000549250">
    <property type="component" value="Unassembled WGS sequence"/>
</dbReference>
<evidence type="ECO:0000256" key="3">
    <source>
        <dbReference type="ARBA" id="ARBA00023125"/>
    </source>
</evidence>
<evidence type="ECO:0000313" key="7">
    <source>
        <dbReference type="Proteomes" id="UP000549250"/>
    </source>
</evidence>
<dbReference type="CDD" id="cd08422">
    <property type="entry name" value="PBP2_CrgA_like"/>
    <property type="match status" value="1"/>
</dbReference>
<dbReference type="AlphaFoldDB" id="A0A839T9Z2"/>
<keyword evidence="4" id="KW-0804">Transcription</keyword>
<keyword evidence="2" id="KW-0805">Transcription regulation</keyword>
<evidence type="ECO:0000259" key="5">
    <source>
        <dbReference type="PROSITE" id="PS50931"/>
    </source>
</evidence>
<reference evidence="6 7" key="1">
    <citation type="submission" date="2020-08" db="EMBL/GenBank/DDBJ databases">
        <title>Genomic Encyclopedia of Type Strains, Phase III (KMG-III): the genomes of soil and plant-associated and newly described type strains.</title>
        <authorList>
            <person name="Whitman W."/>
        </authorList>
    </citation>
    <scope>NUCLEOTIDE SEQUENCE [LARGE SCALE GENOMIC DNA]</scope>
    <source>
        <strain evidence="6 7">CECT 4462</strain>
    </source>
</reference>
<dbReference type="RefSeq" id="WP_183168132.1">
    <property type="nucleotide sequence ID" value="NZ_JACHXI010000031.1"/>
</dbReference>
<dbReference type="SUPFAM" id="SSF53850">
    <property type="entry name" value="Periplasmic binding protein-like II"/>
    <property type="match status" value="1"/>
</dbReference>